<evidence type="ECO:0000313" key="3">
    <source>
        <dbReference type="EMBL" id="GAA2359812.1"/>
    </source>
</evidence>
<dbReference type="EMBL" id="BAAARA010000021">
    <property type="protein sequence ID" value="GAA2359812.1"/>
    <property type="molecule type" value="Genomic_DNA"/>
</dbReference>
<feature type="region of interest" description="Disordered" evidence="1">
    <location>
        <begin position="223"/>
        <end position="248"/>
    </location>
</feature>
<evidence type="ECO:0000313" key="4">
    <source>
        <dbReference type="Proteomes" id="UP001501218"/>
    </source>
</evidence>
<comment type="caution">
    <text evidence="3">The sequence shown here is derived from an EMBL/GenBank/DDBJ whole genome shotgun (WGS) entry which is preliminary data.</text>
</comment>
<evidence type="ECO:0000259" key="2">
    <source>
        <dbReference type="Pfam" id="PF00561"/>
    </source>
</evidence>
<dbReference type="Pfam" id="PF00561">
    <property type="entry name" value="Abhydrolase_1"/>
    <property type="match status" value="1"/>
</dbReference>
<feature type="domain" description="AB hydrolase-1" evidence="2">
    <location>
        <begin position="49"/>
        <end position="211"/>
    </location>
</feature>
<dbReference type="GO" id="GO:0016787">
    <property type="term" value="F:hydrolase activity"/>
    <property type="evidence" value="ECO:0007669"/>
    <property type="project" value="UniProtKB-KW"/>
</dbReference>
<dbReference type="InterPro" id="IPR050266">
    <property type="entry name" value="AB_hydrolase_sf"/>
</dbReference>
<dbReference type="PANTHER" id="PTHR43798">
    <property type="entry name" value="MONOACYLGLYCEROL LIPASE"/>
    <property type="match status" value="1"/>
</dbReference>
<dbReference type="Gene3D" id="3.40.50.1820">
    <property type="entry name" value="alpha/beta hydrolase"/>
    <property type="match status" value="1"/>
</dbReference>
<dbReference type="Proteomes" id="UP001501218">
    <property type="component" value="Unassembled WGS sequence"/>
</dbReference>
<keyword evidence="3" id="KW-0378">Hydrolase</keyword>
<protein>
    <submittedName>
        <fullName evidence="3">Alpha/beta fold hydrolase</fullName>
    </submittedName>
</protein>
<dbReference type="RefSeq" id="WP_344136049.1">
    <property type="nucleotide sequence ID" value="NZ_BAAARA010000021.1"/>
</dbReference>
<proteinExistence type="predicted"/>
<organism evidence="3 4">
    <name type="scientific">Saccharopolyspora halophila</name>
    <dbReference type="NCBI Taxonomy" id="405551"/>
    <lineage>
        <taxon>Bacteria</taxon>
        <taxon>Bacillati</taxon>
        <taxon>Actinomycetota</taxon>
        <taxon>Actinomycetes</taxon>
        <taxon>Pseudonocardiales</taxon>
        <taxon>Pseudonocardiaceae</taxon>
        <taxon>Saccharopolyspora</taxon>
    </lineage>
</organism>
<reference evidence="4" key="1">
    <citation type="journal article" date="2019" name="Int. J. Syst. Evol. Microbiol.">
        <title>The Global Catalogue of Microorganisms (GCM) 10K type strain sequencing project: providing services to taxonomists for standard genome sequencing and annotation.</title>
        <authorList>
            <consortium name="The Broad Institute Genomics Platform"/>
            <consortium name="The Broad Institute Genome Sequencing Center for Infectious Disease"/>
            <person name="Wu L."/>
            <person name="Ma J."/>
        </authorList>
    </citation>
    <scope>NUCLEOTIDE SEQUENCE [LARGE SCALE GENOMIC DNA]</scope>
    <source>
        <strain evidence="4">JCM 16221</strain>
    </source>
</reference>
<keyword evidence="4" id="KW-1185">Reference proteome</keyword>
<dbReference type="InterPro" id="IPR000073">
    <property type="entry name" value="AB_hydrolase_1"/>
</dbReference>
<evidence type="ECO:0000256" key="1">
    <source>
        <dbReference type="SAM" id="MobiDB-lite"/>
    </source>
</evidence>
<sequence length="248" mass="26013">MIVLVPGMLCDADLWTDLVAGLPGPVVHAEITADSIGGMAEQVLSAVEGEFALVGLSLGAIVGFEVARRAPERLNALCALSTNAGAPSPEQLAGWADLGERTRAGGFEEIVGELLPTMFAGSAPHAMRDRFVRMAHRVGPEVFQAQLTAQATRVEAFDAIGALPAPVQAICGDRDALCPPRFHEDIVRHAAPGSSRHVLDGAGHLLTIERPGVVGALLRNRLSSPGAESPVERTAPIAREKSSTRGER</sequence>
<dbReference type="SUPFAM" id="SSF53474">
    <property type="entry name" value="alpha/beta-Hydrolases"/>
    <property type="match status" value="1"/>
</dbReference>
<name>A0ABP5TRM3_9PSEU</name>
<accession>A0ABP5TRM3</accession>
<gene>
    <name evidence="3" type="ORF">GCM10009854_43350</name>
</gene>
<feature type="compositionally biased region" description="Basic and acidic residues" evidence="1">
    <location>
        <begin position="238"/>
        <end position="248"/>
    </location>
</feature>
<dbReference type="InterPro" id="IPR029058">
    <property type="entry name" value="AB_hydrolase_fold"/>
</dbReference>